<proteinExistence type="predicted"/>
<evidence type="ECO:0000313" key="1">
    <source>
        <dbReference type="EMBL" id="KAG6649625.1"/>
    </source>
</evidence>
<evidence type="ECO:0000313" key="2">
    <source>
        <dbReference type="Proteomes" id="UP000811609"/>
    </source>
</evidence>
<comment type="caution">
    <text evidence="1">The sequence shown here is derived from an EMBL/GenBank/DDBJ whole genome shotgun (WGS) entry which is preliminary data.</text>
</comment>
<keyword evidence="2" id="KW-1185">Reference proteome</keyword>
<gene>
    <name evidence="1" type="ORF">CIPAW_07G224400</name>
</gene>
<sequence length="50" mass="6212">MVMSSPYNIREGRNSYKEPMQQIGKERSVSFIYIYIYTYWQCWHGRQETR</sequence>
<dbReference type="AlphaFoldDB" id="A0A8T1Q271"/>
<organism evidence="1 2">
    <name type="scientific">Carya illinoinensis</name>
    <name type="common">Pecan</name>
    <dbReference type="NCBI Taxonomy" id="32201"/>
    <lineage>
        <taxon>Eukaryota</taxon>
        <taxon>Viridiplantae</taxon>
        <taxon>Streptophyta</taxon>
        <taxon>Embryophyta</taxon>
        <taxon>Tracheophyta</taxon>
        <taxon>Spermatophyta</taxon>
        <taxon>Magnoliopsida</taxon>
        <taxon>eudicotyledons</taxon>
        <taxon>Gunneridae</taxon>
        <taxon>Pentapetalae</taxon>
        <taxon>rosids</taxon>
        <taxon>fabids</taxon>
        <taxon>Fagales</taxon>
        <taxon>Juglandaceae</taxon>
        <taxon>Carya</taxon>
    </lineage>
</organism>
<protein>
    <submittedName>
        <fullName evidence="1">Uncharacterized protein</fullName>
    </submittedName>
</protein>
<accession>A0A8T1Q271</accession>
<reference evidence="1" key="1">
    <citation type="submission" date="2020-12" db="EMBL/GenBank/DDBJ databases">
        <title>WGS assembly of Carya illinoinensis cv. Pawnee.</title>
        <authorList>
            <person name="Platts A."/>
            <person name="Shu S."/>
            <person name="Wright S."/>
            <person name="Barry K."/>
            <person name="Edger P."/>
            <person name="Pires J.C."/>
            <person name="Schmutz J."/>
        </authorList>
    </citation>
    <scope>NUCLEOTIDE SEQUENCE</scope>
    <source>
        <tissue evidence="1">Leaf</tissue>
    </source>
</reference>
<dbReference type="EMBL" id="CM031815">
    <property type="protein sequence ID" value="KAG6649625.1"/>
    <property type="molecule type" value="Genomic_DNA"/>
</dbReference>
<dbReference type="Proteomes" id="UP000811609">
    <property type="component" value="Chromosome 7"/>
</dbReference>
<name>A0A8T1Q271_CARIL</name>